<dbReference type="PANTHER" id="PTHR35535">
    <property type="entry name" value="HEAT SHOCK PROTEIN HSLJ"/>
    <property type="match status" value="1"/>
</dbReference>
<dbReference type="PROSITE" id="PS51257">
    <property type="entry name" value="PROKAR_LIPOPROTEIN"/>
    <property type="match status" value="1"/>
</dbReference>
<evidence type="ECO:0000259" key="1">
    <source>
        <dbReference type="Pfam" id="PF03724"/>
    </source>
</evidence>
<sequence length="170" mass="18399">MRPWNLLALFVVSVALLTGGCSSKKTKPAPQPKPSAVSAVKANTELKSTSEELKGTSWKVSRYNDGQGGMTDVIVGKGRTLTALFGYSKRFSGSAGCNNYVAHYTYSPTEKTFSFEMISMTTKQCETDVIMEQEGQFMAALYTAVSFRIIGNTLTLNDDSGNPAVILTKN</sequence>
<protein>
    <submittedName>
        <fullName evidence="2">META domain-containing protein</fullName>
    </submittedName>
</protein>
<dbReference type="InterPro" id="IPR038670">
    <property type="entry name" value="HslJ-like_sf"/>
</dbReference>
<reference evidence="2" key="1">
    <citation type="submission" date="2017-07" db="EMBL/GenBank/DDBJ databases">
        <title>The cable genome - Insights into the physiology and evolution of filamentous bacteria capable of sulfide oxidation via long distance electron transfer.</title>
        <authorList>
            <person name="Thorup C."/>
            <person name="Bjerg J.T."/>
            <person name="Schreiber L."/>
            <person name="Nielsen L.P."/>
            <person name="Kjeldsen K.U."/>
            <person name="Boesen T."/>
            <person name="Boggild A."/>
            <person name="Meysman F."/>
            <person name="Geelhoed J."/>
            <person name="Schramm A."/>
        </authorList>
    </citation>
    <scope>NUCLEOTIDE SEQUENCE [LARGE SCALE GENOMIC DNA]</scope>
    <source>
        <strain evidence="2">GS</strain>
    </source>
</reference>
<keyword evidence="3" id="KW-1185">Reference proteome</keyword>
<evidence type="ECO:0000313" key="3">
    <source>
        <dbReference type="Proteomes" id="UP000316238"/>
    </source>
</evidence>
<name>A0A521G1D8_9BACT</name>
<dbReference type="InterPro" id="IPR005184">
    <property type="entry name" value="DUF306_Meta_HslJ"/>
</dbReference>
<dbReference type="EMBL" id="NQJD01000016">
    <property type="protein sequence ID" value="TAA74843.1"/>
    <property type="molecule type" value="Genomic_DNA"/>
</dbReference>
<accession>A0A521G1D8</accession>
<gene>
    <name evidence="2" type="ORF">CDV28_11619</name>
</gene>
<dbReference type="PANTHER" id="PTHR35535:SF2">
    <property type="entry name" value="DUF306 DOMAIN-CONTAINING PROTEIN"/>
    <property type="match status" value="1"/>
</dbReference>
<dbReference type="AlphaFoldDB" id="A0A521G1D8"/>
<dbReference type="InterPro" id="IPR053147">
    <property type="entry name" value="Hsp_HslJ-like"/>
</dbReference>
<dbReference type="Proteomes" id="UP000316238">
    <property type="component" value="Unassembled WGS sequence"/>
</dbReference>
<dbReference type="Gene3D" id="2.40.128.270">
    <property type="match status" value="1"/>
</dbReference>
<proteinExistence type="predicted"/>
<comment type="caution">
    <text evidence="2">The sequence shown here is derived from an EMBL/GenBank/DDBJ whole genome shotgun (WGS) entry which is preliminary data.</text>
</comment>
<evidence type="ECO:0000313" key="2">
    <source>
        <dbReference type="EMBL" id="TAA74843.1"/>
    </source>
</evidence>
<organism evidence="2 3">
    <name type="scientific">Candidatus Electronema aureum</name>
    <dbReference type="NCBI Taxonomy" id="2005002"/>
    <lineage>
        <taxon>Bacteria</taxon>
        <taxon>Pseudomonadati</taxon>
        <taxon>Thermodesulfobacteriota</taxon>
        <taxon>Desulfobulbia</taxon>
        <taxon>Desulfobulbales</taxon>
        <taxon>Desulfobulbaceae</taxon>
        <taxon>Candidatus Electronema</taxon>
    </lineage>
</organism>
<dbReference type="Pfam" id="PF03724">
    <property type="entry name" value="META"/>
    <property type="match status" value="1"/>
</dbReference>
<feature type="domain" description="DUF306" evidence="1">
    <location>
        <begin position="51"/>
        <end position="164"/>
    </location>
</feature>